<reference evidence="3" key="1">
    <citation type="journal article" date="2020" name="Stud. Mycol.">
        <title>101 Dothideomycetes genomes: a test case for predicting lifestyles and emergence of pathogens.</title>
        <authorList>
            <person name="Haridas S."/>
            <person name="Albert R."/>
            <person name="Binder M."/>
            <person name="Bloem J."/>
            <person name="Labutti K."/>
            <person name="Salamov A."/>
            <person name="Andreopoulos B."/>
            <person name="Baker S."/>
            <person name="Barry K."/>
            <person name="Bills G."/>
            <person name="Bluhm B."/>
            <person name="Cannon C."/>
            <person name="Castanera R."/>
            <person name="Culley D."/>
            <person name="Daum C."/>
            <person name="Ezra D."/>
            <person name="Gonzalez J."/>
            <person name="Henrissat B."/>
            <person name="Kuo A."/>
            <person name="Liang C."/>
            <person name="Lipzen A."/>
            <person name="Lutzoni F."/>
            <person name="Magnuson J."/>
            <person name="Mondo S."/>
            <person name="Nolan M."/>
            <person name="Ohm R."/>
            <person name="Pangilinan J."/>
            <person name="Park H.-J."/>
            <person name="Ramirez L."/>
            <person name="Alfaro M."/>
            <person name="Sun H."/>
            <person name="Tritt A."/>
            <person name="Yoshinaga Y."/>
            <person name="Zwiers L.-H."/>
            <person name="Turgeon B."/>
            <person name="Goodwin S."/>
            <person name="Spatafora J."/>
            <person name="Crous P."/>
            <person name="Grigoriev I."/>
        </authorList>
    </citation>
    <scope>NUCLEOTIDE SEQUENCE</scope>
    <source>
        <strain evidence="3">CBS 101060</strain>
    </source>
</reference>
<evidence type="ECO:0008006" key="5">
    <source>
        <dbReference type="Google" id="ProtNLM"/>
    </source>
</evidence>
<protein>
    <recommendedName>
        <fullName evidence="5">Pentatricopeptide repeat protein</fullName>
    </recommendedName>
</protein>
<dbReference type="AlphaFoldDB" id="A0A9P4S484"/>
<sequence>MPRSLTPRCVHSISHGKIHNRLDGSSKSELSTSLASFLKCHDNPSGEQCNRIPLCNLPWARGWNSITYQSKRAPAELKQSRRSFLHTIACNHSLGELEIRVPGQNSLSLRNVNAQLRAARVNEEDFNRRNKSALWLWYTRAKLTVPGFLFAIPERTWELLYKITASNIPHDCAQRQVLKVLHEDMRSIGRDARVFSPLASIEALFRSGQQHAALLQWRQSRENFADLQPEYLLSGIGMHAVNGDIPFANKLLRQLLTQYRYSAPAFRLAVLEAPWGYLLDSKEISKVYGILKQEIGVNAMSTSFSRIFNTFLNCKDKDLAVSFVSDICQLTRSIPPEVNVAITKIQSSMTTAEEIDALSLSALTFLPQSCQDKYFYGTWIKKLVDLNDLDRAAEVVELMYEKGQRPTAAHINALINAWLLRGSKVEREMAERMALAMIDRRVAIATRQKGEFLKRDVGIRDTTTMNDGRFYSERILPSAPIATFTILVKYYLKEQMYHKVQYVKRKLYQANMQKDAVFTNHLMHAELQTKRLRRVWSLYKVLKQSSQSPNMVTYERLWYGLREHVRNPKHSYIRGYPPARKLFAEMIQYAQKSRRTGEEFRTMIQKVHKEYDLYHMIVKCFCRTNDLPGLLVAFHTLHVKWNIPLHENTPLVLATQVAAIGLPNRTARLRWLSRTSGLYENQLHMTQMAMQLIYLARQDKMKAKGCQLENMDPKQHADMKLHVISEFLRIVMVLKSDPAEVEESIEGAKKEMAVTGLGSTGDVDSFQVA</sequence>
<evidence type="ECO:0000256" key="1">
    <source>
        <dbReference type="ARBA" id="ARBA00022737"/>
    </source>
</evidence>
<feature type="repeat" description="PPR" evidence="2">
    <location>
        <begin position="372"/>
        <end position="406"/>
    </location>
</feature>
<evidence type="ECO:0000313" key="4">
    <source>
        <dbReference type="Proteomes" id="UP000799429"/>
    </source>
</evidence>
<dbReference type="Gene3D" id="1.25.40.10">
    <property type="entry name" value="Tetratricopeptide repeat domain"/>
    <property type="match status" value="2"/>
</dbReference>
<comment type="caution">
    <text evidence="3">The sequence shown here is derived from an EMBL/GenBank/DDBJ whole genome shotgun (WGS) entry which is preliminary data.</text>
</comment>
<evidence type="ECO:0000256" key="2">
    <source>
        <dbReference type="PROSITE-ProRule" id="PRU00708"/>
    </source>
</evidence>
<dbReference type="Proteomes" id="UP000799429">
    <property type="component" value="Unassembled WGS sequence"/>
</dbReference>
<evidence type="ECO:0000313" key="3">
    <source>
        <dbReference type="EMBL" id="KAF2835480.1"/>
    </source>
</evidence>
<gene>
    <name evidence="3" type="ORF">M501DRAFT_433225</name>
</gene>
<dbReference type="PANTHER" id="PTHR47942">
    <property type="entry name" value="TETRATRICOPEPTIDE REPEAT (TPR)-LIKE SUPERFAMILY PROTEIN-RELATED"/>
    <property type="match status" value="1"/>
</dbReference>
<dbReference type="InterPro" id="IPR051222">
    <property type="entry name" value="PPR/CCM1_RNA-binding"/>
</dbReference>
<name>A0A9P4S484_9PEZI</name>
<dbReference type="OrthoDB" id="185373at2759"/>
<keyword evidence="1" id="KW-0677">Repeat</keyword>
<accession>A0A9P4S484</accession>
<dbReference type="PANTHER" id="PTHR47942:SF63">
    <property type="entry name" value="PENTATRICOPEPTIDE REPEAT-CONTAINING PROTEIN"/>
    <property type="match status" value="1"/>
</dbReference>
<dbReference type="InterPro" id="IPR011990">
    <property type="entry name" value="TPR-like_helical_dom_sf"/>
</dbReference>
<keyword evidence="4" id="KW-1185">Reference proteome</keyword>
<dbReference type="InterPro" id="IPR002885">
    <property type="entry name" value="PPR_rpt"/>
</dbReference>
<proteinExistence type="predicted"/>
<dbReference type="EMBL" id="MU006108">
    <property type="protein sequence ID" value="KAF2835480.1"/>
    <property type="molecule type" value="Genomic_DNA"/>
</dbReference>
<dbReference type="PROSITE" id="PS51375">
    <property type="entry name" value="PPR"/>
    <property type="match status" value="1"/>
</dbReference>
<organism evidence="3 4">
    <name type="scientific">Patellaria atrata CBS 101060</name>
    <dbReference type="NCBI Taxonomy" id="1346257"/>
    <lineage>
        <taxon>Eukaryota</taxon>
        <taxon>Fungi</taxon>
        <taxon>Dikarya</taxon>
        <taxon>Ascomycota</taxon>
        <taxon>Pezizomycotina</taxon>
        <taxon>Dothideomycetes</taxon>
        <taxon>Dothideomycetes incertae sedis</taxon>
        <taxon>Patellariales</taxon>
        <taxon>Patellariaceae</taxon>
        <taxon>Patellaria</taxon>
    </lineage>
</organism>